<accession>A0A4R2L313</accession>
<name>A0A4R2L313_9GAMM</name>
<evidence type="ECO:0000313" key="1">
    <source>
        <dbReference type="EMBL" id="TCO80753.1"/>
    </source>
</evidence>
<keyword evidence="2" id="KW-1185">Reference proteome</keyword>
<reference evidence="1 2" key="1">
    <citation type="submission" date="2019-03" db="EMBL/GenBank/DDBJ databases">
        <title>Genomic Encyclopedia of Type Strains, Phase IV (KMG-IV): sequencing the most valuable type-strain genomes for metagenomic binning, comparative biology and taxonomic classification.</title>
        <authorList>
            <person name="Goeker M."/>
        </authorList>
    </citation>
    <scope>NUCLEOTIDE SEQUENCE [LARGE SCALE GENOMIC DNA]</scope>
    <source>
        <strain evidence="1 2">DSM 25287</strain>
    </source>
</reference>
<comment type="caution">
    <text evidence="1">The sequence shown here is derived from an EMBL/GenBank/DDBJ whole genome shotgun (WGS) entry which is preliminary data.</text>
</comment>
<gene>
    <name evidence="1" type="ORF">EV699_11289</name>
</gene>
<dbReference type="AlphaFoldDB" id="A0A4R2L313"/>
<protein>
    <recommendedName>
        <fullName evidence="3">Lipoprotein</fullName>
    </recommendedName>
</protein>
<evidence type="ECO:0008006" key="3">
    <source>
        <dbReference type="Google" id="ProtNLM"/>
    </source>
</evidence>
<dbReference type="PROSITE" id="PS51257">
    <property type="entry name" value="PROKAR_LIPOPROTEIN"/>
    <property type="match status" value="1"/>
</dbReference>
<dbReference type="Proteomes" id="UP000295765">
    <property type="component" value="Unassembled WGS sequence"/>
</dbReference>
<proteinExistence type="predicted"/>
<dbReference type="RefSeq" id="WP_132542991.1">
    <property type="nucleotide sequence ID" value="NZ_SLWY01000012.1"/>
</dbReference>
<dbReference type="EMBL" id="SLWY01000012">
    <property type="protein sequence ID" value="TCO80753.1"/>
    <property type="molecule type" value="Genomic_DNA"/>
</dbReference>
<evidence type="ECO:0000313" key="2">
    <source>
        <dbReference type="Proteomes" id="UP000295765"/>
    </source>
</evidence>
<sequence>MHRTVAVGLGGALGVLLGLAGCTAPGPGAGRPSLHTLPLASRISGSFALGERRVYLPPGDWRLLASRETTLTFIADALEPGPSLGAVYVGEFTAGRLSRGVKAVASLYGEPGIQWNDEPCRGDDGLFKLDRRRSFRNQSCLEIRSRAPALTELSGPRAPAAVLAVTFTRYDTTALLVARYEFNPEAFGFPDAAGAAWTPGQVRRDPRKAAFVEALTAWATAALPWFEYGYDGAAVPTTPFPPPPRPGRAPAAAGA</sequence>
<organism evidence="1 2">
    <name type="scientific">Plasticicumulans lactativorans</name>
    <dbReference type="NCBI Taxonomy" id="1133106"/>
    <lineage>
        <taxon>Bacteria</taxon>
        <taxon>Pseudomonadati</taxon>
        <taxon>Pseudomonadota</taxon>
        <taxon>Gammaproteobacteria</taxon>
        <taxon>Candidatus Competibacteraceae</taxon>
        <taxon>Plasticicumulans</taxon>
    </lineage>
</organism>